<evidence type="ECO:0000313" key="9">
    <source>
        <dbReference type="Proteomes" id="UP001596972"/>
    </source>
</evidence>
<evidence type="ECO:0000256" key="2">
    <source>
        <dbReference type="ARBA" id="ARBA00022475"/>
    </source>
</evidence>
<dbReference type="Pfam" id="PF02687">
    <property type="entry name" value="FtsX"/>
    <property type="match status" value="1"/>
</dbReference>
<keyword evidence="3 6" id="KW-0812">Transmembrane</keyword>
<evidence type="ECO:0000256" key="6">
    <source>
        <dbReference type="SAM" id="Phobius"/>
    </source>
</evidence>
<reference evidence="9" key="1">
    <citation type="journal article" date="2019" name="Int. J. Syst. Evol. Microbiol.">
        <title>The Global Catalogue of Microorganisms (GCM) 10K type strain sequencing project: providing services to taxonomists for standard genome sequencing and annotation.</title>
        <authorList>
            <consortium name="The Broad Institute Genomics Platform"/>
            <consortium name="The Broad Institute Genome Sequencing Center for Infectious Disease"/>
            <person name="Wu L."/>
            <person name="Ma J."/>
        </authorList>
    </citation>
    <scope>NUCLEOTIDE SEQUENCE [LARGE SCALE GENOMIC DNA]</scope>
    <source>
        <strain evidence="9">JCM 31202</strain>
    </source>
</reference>
<keyword evidence="2" id="KW-1003">Cell membrane</keyword>
<keyword evidence="5 6" id="KW-0472">Membrane</keyword>
<keyword evidence="9" id="KW-1185">Reference proteome</keyword>
<dbReference type="Proteomes" id="UP001596972">
    <property type="component" value="Unassembled WGS sequence"/>
</dbReference>
<evidence type="ECO:0000256" key="4">
    <source>
        <dbReference type="ARBA" id="ARBA00022989"/>
    </source>
</evidence>
<comment type="subcellular location">
    <subcellularLocation>
        <location evidence="1">Cell membrane</location>
        <topology evidence="1">Multi-pass membrane protein</topology>
    </subcellularLocation>
</comment>
<evidence type="ECO:0000313" key="8">
    <source>
        <dbReference type="EMBL" id="MFD0906186.1"/>
    </source>
</evidence>
<feature type="transmembrane region" description="Helical" evidence="6">
    <location>
        <begin position="103"/>
        <end position="124"/>
    </location>
</feature>
<evidence type="ECO:0000256" key="1">
    <source>
        <dbReference type="ARBA" id="ARBA00004651"/>
    </source>
</evidence>
<evidence type="ECO:0000259" key="7">
    <source>
        <dbReference type="Pfam" id="PF02687"/>
    </source>
</evidence>
<protein>
    <submittedName>
        <fullName evidence="8">FtsX-like permease family protein</fullName>
    </submittedName>
</protein>
<feature type="transmembrane region" description="Helical" evidence="6">
    <location>
        <begin position="53"/>
        <end position="72"/>
    </location>
</feature>
<evidence type="ECO:0000256" key="3">
    <source>
        <dbReference type="ARBA" id="ARBA00022692"/>
    </source>
</evidence>
<keyword evidence="4 6" id="KW-1133">Transmembrane helix</keyword>
<sequence length="178" mass="17828">PALRGARVRTARALHEPVRGPGRRPRLVGLSAGLPVPLLLGVRIAARRPRRTLLAAASTAVTAAMLVAALAMRRQVGAEDAGAAGPAFVPGAGNPVTERVGQIMLVLSLALLLLAAVNAVLTAWTTALDTARTAALARAVGATPRQVASGLAAAQLLPASVAAAAGIPLGLLVHRAAL</sequence>
<evidence type="ECO:0000256" key="5">
    <source>
        <dbReference type="ARBA" id="ARBA00023136"/>
    </source>
</evidence>
<organism evidence="8 9">
    <name type="scientific">Actinomadura sediminis</name>
    <dbReference type="NCBI Taxonomy" id="1038904"/>
    <lineage>
        <taxon>Bacteria</taxon>
        <taxon>Bacillati</taxon>
        <taxon>Actinomycetota</taxon>
        <taxon>Actinomycetes</taxon>
        <taxon>Streptosporangiales</taxon>
        <taxon>Thermomonosporaceae</taxon>
        <taxon>Actinomadura</taxon>
    </lineage>
</organism>
<dbReference type="InterPro" id="IPR003838">
    <property type="entry name" value="ABC3_permease_C"/>
</dbReference>
<feature type="non-terminal residue" evidence="8">
    <location>
        <position position="1"/>
    </location>
</feature>
<feature type="non-terminal residue" evidence="8">
    <location>
        <position position="178"/>
    </location>
</feature>
<comment type="caution">
    <text evidence="8">The sequence shown here is derived from an EMBL/GenBank/DDBJ whole genome shotgun (WGS) entry which is preliminary data.</text>
</comment>
<proteinExistence type="predicted"/>
<gene>
    <name evidence="8" type="ORF">ACFQ11_37850</name>
</gene>
<dbReference type="RefSeq" id="WP_378307776.1">
    <property type="nucleotide sequence ID" value="NZ_JBHTJA010000271.1"/>
</dbReference>
<accession>A0ABW3F286</accession>
<feature type="domain" description="ABC3 transporter permease C-terminal" evidence="7">
    <location>
        <begin position="106"/>
        <end position="173"/>
    </location>
</feature>
<dbReference type="EMBL" id="JBHTJA010000271">
    <property type="protein sequence ID" value="MFD0906186.1"/>
    <property type="molecule type" value="Genomic_DNA"/>
</dbReference>
<name>A0ABW3F286_9ACTN</name>